<organism evidence="2 3">
    <name type="scientific">Variovorax paradoxus</name>
    <dbReference type="NCBI Taxonomy" id="34073"/>
    <lineage>
        <taxon>Bacteria</taxon>
        <taxon>Pseudomonadati</taxon>
        <taxon>Pseudomonadota</taxon>
        <taxon>Betaproteobacteria</taxon>
        <taxon>Burkholderiales</taxon>
        <taxon>Comamonadaceae</taxon>
        <taxon>Variovorax</taxon>
    </lineage>
</organism>
<name>A0A5Q0M7H5_VARPD</name>
<dbReference type="EMBL" id="CP045644">
    <property type="protein sequence ID" value="QFZ84524.1"/>
    <property type="molecule type" value="Genomic_DNA"/>
</dbReference>
<dbReference type="Proteomes" id="UP000326780">
    <property type="component" value="Chromosome"/>
</dbReference>
<protein>
    <submittedName>
        <fullName evidence="2">Uncharacterized protein</fullName>
    </submittedName>
</protein>
<dbReference type="RefSeq" id="WP_153283142.1">
    <property type="nucleotide sequence ID" value="NZ_CP045644.1"/>
</dbReference>
<evidence type="ECO:0000256" key="1">
    <source>
        <dbReference type="SAM" id="MobiDB-lite"/>
    </source>
</evidence>
<accession>A0A5Q0M7H5</accession>
<dbReference type="AlphaFoldDB" id="A0A5Q0M7H5"/>
<proteinExistence type="predicted"/>
<gene>
    <name evidence="2" type="ORF">GFK26_18005</name>
</gene>
<sequence>MTAPTTAPVASSDDAALDILIDAAQLKKDLDIDPTYLREECARQPGLFLMYANIAVRAKRQQDRYKTVVEMVEAKLDAQYRSTLQEEYEGAIAADPKSRVKAPTEAQVRSSIVNDVRWKAAQGRLHDASYIARLADNAVSAMEQRKKSLDNMTSLEVKGGGDGTRVERNRSQQASRQDLLDTMARRRDGAPVSAASIGMENT</sequence>
<reference evidence="2 3" key="1">
    <citation type="submission" date="2019-10" db="EMBL/GenBank/DDBJ databases">
        <title>Complete genome sequence of Variovorax paradoxus 5C-2.</title>
        <authorList>
            <person name="Gogoleva N.E."/>
            <person name="Balkin A.S."/>
        </authorList>
    </citation>
    <scope>NUCLEOTIDE SEQUENCE [LARGE SCALE GENOMIC DNA]</scope>
    <source>
        <strain evidence="2 3">5C-2</strain>
    </source>
</reference>
<evidence type="ECO:0000313" key="3">
    <source>
        <dbReference type="Proteomes" id="UP000326780"/>
    </source>
</evidence>
<feature type="region of interest" description="Disordered" evidence="1">
    <location>
        <begin position="146"/>
        <end position="202"/>
    </location>
</feature>
<evidence type="ECO:0000313" key="2">
    <source>
        <dbReference type="EMBL" id="QFZ84524.1"/>
    </source>
</evidence>